<proteinExistence type="predicted"/>
<dbReference type="EMBL" id="CP031641">
    <property type="protein sequence ID" value="AXO87102.1"/>
    <property type="molecule type" value="Genomic_DNA"/>
</dbReference>
<dbReference type="Proteomes" id="UP000258127">
    <property type="component" value="Chromosome"/>
</dbReference>
<evidence type="ECO:0000313" key="1">
    <source>
        <dbReference type="EMBL" id="AXO87102.1"/>
    </source>
</evidence>
<protein>
    <submittedName>
        <fullName evidence="1">DUF1631 domain-containing protein</fullName>
    </submittedName>
</protein>
<dbReference type="AlphaFoldDB" id="A0AAI8K8N4"/>
<keyword evidence="2" id="KW-1185">Reference proteome</keyword>
<sequence>MRDEGRVGPFGVTLDSRRPAPLPGLPMVLLQVRDKAALHLRQGLQALFDNADDTLFEMADKAGVGDPQHLYFEAMRDLRLKRKSIERAFLDTLHDTFLQLGQIDPLGNFDLAIGKPSRERTLAVGAMVERVLARDGFALEQLSQRFTALLDRPVQVHGNPLGPACLCRYFLDAGRELGVGQRVKLILLQLFERYVLRDVDVLYAQANQLLAAAGVLGHLAPGPRRRVEDRALVGRCGPTSLIGGPDLDADRAGQAFFASLQDLLAPRRGRLAPRVQSVAAAQAIGTADLLRLITHLQHYLPEPVEADDFDLGQQLEQLLLRIGVRSGTRRRLATDDEDLINLIGLLFDHVRRDDNLPEALRALLVRLHLPLLKVALLDKSLFSRTSHPARRLLNEIAAMAIDWEGAGEALHARMERVIQRLLSDFDDDLQVVNDVLEEFLQFSAEERRRSELLEQRTRDAEQGRARALQARRQVQLELDRRLRGRLVPRVVQTMLMECWSQVLLLAWLKHGEGSQAWEHGLATLDALLESITVRPQPPARQRLIEQLPGLLKALRDGLAGVVLDSAVQRAFFMELERLHLRACAEPGQWQGEIDEVRIREPIILAIAEEPAGSCVSPLAAHSLQLQQVRRLRLGTWVELHDEDEPLRCKLVARVEGSDRLVFANRTGMKVREWSSAGLALALRRGEARVLDDGLLFERALEAVLEELRSAQVR</sequence>
<dbReference type="Pfam" id="PF07793">
    <property type="entry name" value="DUF1631"/>
    <property type="match status" value="1"/>
</dbReference>
<organism evidence="1 2">
    <name type="scientific">Pseudomonas parafulva</name>
    <dbReference type="NCBI Taxonomy" id="157782"/>
    <lineage>
        <taxon>Bacteria</taxon>
        <taxon>Pseudomonadati</taxon>
        <taxon>Pseudomonadota</taxon>
        <taxon>Gammaproteobacteria</taxon>
        <taxon>Pseudomonadales</taxon>
        <taxon>Pseudomonadaceae</taxon>
        <taxon>Pseudomonas</taxon>
    </lineage>
</organism>
<name>A0AAI8K8N4_9PSED</name>
<evidence type="ECO:0000313" key="2">
    <source>
        <dbReference type="Proteomes" id="UP000258127"/>
    </source>
</evidence>
<gene>
    <name evidence="1" type="ORF">DZC75_03435</name>
</gene>
<dbReference type="InterPro" id="IPR012434">
    <property type="entry name" value="DUF1631"/>
</dbReference>
<dbReference type="RefSeq" id="WP_116887581.1">
    <property type="nucleotide sequence ID" value="NZ_CP031641.1"/>
</dbReference>
<accession>A0AAI8K8N4</accession>
<reference evidence="1 2" key="1">
    <citation type="submission" date="2018-08" db="EMBL/GenBank/DDBJ databases">
        <authorList>
            <person name="Lee Y."/>
            <person name="Kakembo D."/>
        </authorList>
    </citation>
    <scope>NUCLEOTIDE SEQUENCE [LARGE SCALE GENOMIC DNA]</scope>
    <source>
        <strain evidence="1 2">JBCS1880</strain>
    </source>
</reference>